<dbReference type="Pfam" id="PF10513">
    <property type="entry name" value="EPL1"/>
    <property type="match status" value="1"/>
</dbReference>
<comment type="similarity">
    <text evidence="2 6">Belongs to the enhancer of polycomb family.</text>
</comment>
<dbReference type="Proteomes" id="UP001530293">
    <property type="component" value="Unassembled WGS sequence"/>
</dbReference>
<comment type="caution">
    <text evidence="9">The sequence shown here is derived from an EMBL/GenBank/DDBJ whole genome shotgun (WGS) entry which is preliminary data.</text>
</comment>
<sequence length="1075" mass="117100">MMMDGQSESDATEVASGGVGHHANDANVDVNVSVNDEGNYNGGSMANSKADADANAIAIAAPSTTMAMASSSSPSPPQRASRRVAAAAAAAAALSTYPVPDMNIAPSSSSTSGGAVVHQTAAAAAAVSISNAGATSTSSASAPKTITATAAASAAPTPRIVVARPPLNAYLKIAIIRDTTDAVVCEDPEHPGKKKRIVMTQLSPLDVTYNSTTSNKEAATSSTADVVKKEEKEMNENNNSSNKKEIPVPTITTVKRYDRDVPPNYHIPQSYIRNICPTYTEVMNEIVEYNIDAEDECWWRENKQFGPYAKAMIIIMGEDQEEQMNEMDRQDDLPSMELGNHPTNIDDNSIVDDAKMMSDATNAESGTSNNNKPITTENKYGRKRMRKSSSIKSSKSKTSSSSSMMLLDDNNIPDNNSMETEQTNSDVSAAPLPPPPAPVSSTNTSSHPNHPRSEESMTIEQALLLNPKYLYSQHSTRTLLQRYNPKLPLPIFERMMDTLEKATGFESIMTNSQAEQILITQIPQLIEIFGPLSAKERRREEEMEELFVSRWLKNKHYTTKDAKKPYPVIAPPVTLPTVIHQVYTYWVAKRSKLRKPLLRRYWPPTSASDPNPHQVFRQRDKEKRRLRKKRQNDIEAYKKMKQLKLDFERVGVLCELIVQRETVNRNLVELTQEYFEERWYGWTDTSGVPRQQRLQSNVCNNINWNRGMITENILQNVPKYFEDGPILRLRGGKKRQQRPLTQVNGGMWNADGRDLSPIPPSSCAVSSTGVALPPIPLPNNLAMSSSSSASMMLLPPQGIKPTPLLAGGGVVVPPPPLANIVVAGHDGGYPAPNFLQPLASRDSHPITNWDNAVPSIPSYVNGHLTTQTDKFRHRPRLGRGGRIIIDRVPCPASEYTDEGIAQGSINTSLLPPAPTVITYGSPMKRSGYDIGTLGADGPNYRVDSFPNNNTKLYDAKSAPKAPPAKCLADLLPKSLGNTIALSRRIEEICALGLMEDYQNQLGSSTSSNAAVSGAAAISMSINGNTASSSSSSAGVAAPATLSDEMDEILVPIEDWMEAPEALNLYGSEQFVIGPL</sequence>
<evidence type="ECO:0000256" key="3">
    <source>
        <dbReference type="ARBA" id="ARBA00023015"/>
    </source>
</evidence>
<dbReference type="EMBL" id="JALLBG020000190">
    <property type="protein sequence ID" value="KAL3760182.1"/>
    <property type="molecule type" value="Genomic_DNA"/>
</dbReference>
<proteinExistence type="inferred from homology"/>
<feature type="region of interest" description="Disordered" evidence="7">
    <location>
        <begin position="1"/>
        <end position="26"/>
    </location>
</feature>
<evidence type="ECO:0000259" key="8">
    <source>
        <dbReference type="Pfam" id="PF10513"/>
    </source>
</evidence>
<feature type="region of interest" description="Disordered" evidence="7">
    <location>
        <begin position="601"/>
        <end position="630"/>
    </location>
</feature>
<evidence type="ECO:0000313" key="10">
    <source>
        <dbReference type="Proteomes" id="UP001530293"/>
    </source>
</evidence>
<dbReference type="GO" id="GO:0035267">
    <property type="term" value="C:NuA4 histone acetyltransferase complex"/>
    <property type="evidence" value="ECO:0007669"/>
    <property type="project" value="UniProtKB-ARBA"/>
</dbReference>
<dbReference type="GO" id="GO:0005634">
    <property type="term" value="C:nucleus"/>
    <property type="evidence" value="ECO:0007669"/>
    <property type="project" value="UniProtKB-SubCell"/>
</dbReference>
<dbReference type="InterPro" id="IPR024943">
    <property type="entry name" value="Enhancer_polycomb"/>
</dbReference>
<keyword evidence="5 6" id="KW-0539">Nucleus</keyword>
<reference evidence="9 10" key="1">
    <citation type="submission" date="2024-10" db="EMBL/GenBank/DDBJ databases">
        <title>Updated reference genomes for cyclostephanoid diatoms.</title>
        <authorList>
            <person name="Roberts W.R."/>
            <person name="Alverson A.J."/>
        </authorList>
    </citation>
    <scope>NUCLEOTIDE SEQUENCE [LARGE SCALE GENOMIC DNA]</scope>
    <source>
        <strain evidence="9 10">AJA232-27</strain>
    </source>
</reference>
<feature type="domain" description="Enhancer of polycomb-like N-terminal" evidence="8">
    <location>
        <begin position="211"/>
        <end position="302"/>
    </location>
</feature>
<evidence type="ECO:0000256" key="4">
    <source>
        <dbReference type="ARBA" id="ARBA00023163"/>
    </source>
</evidence>
<evidence type="ECO:0000256" key="1">
    <source>
        <dbReference type="ARBA" id="ARBA00004123"/>
    </source>
</evidence>
<feature type="compositionally biased region" description="Low complexity" evidence="7">
    <location>
        <begin position="390"/>
        <end position="405"/>
    </location>
</feature>
<evidence type="ECO:0000256" key="6">
    <source>
        <dbReference type="RuleBase" id="RU361124"/>
    </source>
</evidence>
<protein>
    <recommendedName>
        <fullName evidence="6">Enhancer of polycomb-like protein</fullName>
    </recommendedName>
</protein>
<organism evidence="9 10">
    <name type="scientific">Discostella pseudostelligera</name>
    <dbReference type="NCBI Taxonomy" id="259834"/>
    <lineage>
        <taxon>Eukaryota</taxon>
        <taxon>Sar</taxon>
        <taxon>Stramenopiles</taxon>
        <taxon>Ochrophyta</taxon>
        <taxon>Bacillariophyta</taxon>
        <taxon>Coscinodiscophyceae</taxon>
        <taxon>Thalassiosirophycidae</taxon>
        <taxon>Stephanodiscales</taxon>
        <taxon>Stephanodiscaceae</taxon>
        <taxon>Discostella</taxon>
    </lineage>
</organism>
<keyword evidence="4 6" id="KW-0804">Transcription</keyword>
<name>A0ABD3M9A9_9STRA</name>
<feature type="region of interest" description="Disordered" evidence="7">
    <location>
        <begin position="323"/>
        <end position="457"/>
    </location>
</feature>
<accession>A0ABD3M9A9</accession>
<comment type="subcellular location">
    <subcellularLocation>
        <location evidence="1 6">Nucleus</location>
    </subcellularLocation>
</comment>
<feature type="compositionally biased region" description="Polar residues" evidence="7">
    <location>
        <begin position="412"/>
        <end position="424"/>
    </location>
</feature>
<feature type="compositionally biased region" description="Polar residues" evidence="7">
    <location>
        <begin position="359"/>
        <end position="378"/>
    </location>
</feature>
<dbReference type="AlphaFoldDB" id="A0ABD3M9A9"/>
<keyword evidence="10" id="KW-1185">Reference proteome</keyword>
<evidence type="ECO:0000313" key="9">
    <source>
        <dbReference type="EMBL" id="KAL3760182.1"/>
    </source>
</evidence>
<dbReference type="InterPro" id="IPR019542">
    <property type="entry name" value="Enhancer_polycomb-like_N"/>
</dbReference>
<evidence type="ECO:0000256" key="5">
    <source>
        <dbReference type="ARBA" id="ARBA00023242"/>
    </source>
</evidence>
<evidence type="ECO:0000256" key="7">
    <source>
        <dbReference type="SAM" id="MobiDB-lite"/>
    </source>
</evidence>
<evidence type="ECO:0000256" key="2">
    <source>
        <dbReference type="ARBA" id="ARBA00008035"/>
    </source>
</evidence>
<dbReference type="PANTHER" id="PTHR14898">
    <property type="entry name" value="ENHANCER OF POLYCOMB"/>
    <property type="match status" value="1"/>
</dbReference>
<gene>
    <name evidence="9" type="ORF">ACHAWU_001692</name>
</gene>
<keyword evidence="3 6" id="KW-0805">Transcription regulation</keyword>